<organism evidence="9 10">
    <name type="scientific">Anaeramoeba ignava</name>
    <name type="common">Anaerobic marine amoeba</name>
    <dbReference type="NCBI Taxonomy" id="1746090"/>
    <lineage>
        <taxon>Eukaryota</taxon>
        <taxon>Metamonada</taxon>
        <taxon>Anaeramoebidae</taxon>
        <taxon>Anaeramoeba</taxon>
    </lineage>
</organism>
<dbReference type="Pfam" id="PF19583">
    <property type="entry name" value="ODP"/>
    <property type="match status" value="1"/>
</dbReference>
<protein>
    <submittedName>
        <fullName evidence="9">Fad-dependent oxidoreductase</fullName>
    </submittedName>
</protein>
<dbReference type="InterPro" id="IPR016156">
    <property type="entry name" value="FAD/NAD-linked_Rdtase_dimer_sf"/>
</dbReference>
<reference evidence="9" key="1">
    <citation type="submission" date="2022-10" db="EMBL/GenBank/DDBJ databases">
        <title>Novel sulphate-reducing endosymbionts in the free-living metamonad Anaeramoeba.</title>
        <authorList>
            <person name="Jerlstrom-Hultqvist J."/>
            <person name="Cepicka I."/>
            <person name="Gallot-Lavallee L."/>
            <person name="Salas-Leiva D."/>
            <person name="Curtis B.A."/>
            <person name="Zahonova K."/>
            <person name="Pipaliya S."/>
            <person name="Dacks J."/>
            <person name="Roger A.J."/>
        </authorList>
    </citation>
    <scope>NUCLEOTIDE SEQUENCE</scope>
    <source>
        <strain evidence="9">BMAN</strain>
    </source>
</reference>
<proteinExistence type="predicted"/>
<keyword evidence="7" id="KW-0408">Iron</keyword>
<feature type="domain" description="Flavodoxin-like" evidence="8">
    <location>
        <begin position="264"/>
        <end position="403"/>
    </location>
</feature>
<dbReference type="Pfam" id="PF18267">
    <property type="entry name" value="Rubredoxin_C"/>
    <property type="match status" value="1"/>
</dbReference>
<dbReference type="PANTHER" id="PTHR32145">
    <property type="entry name" value="DIFLAVIN FLAVOPROTEIN A 2-RELATED"/>
    <property type="match status" value="1"/>
</dbReference>
<dbReference type="Gene3D" id="3.30.390.30">
    <property type="match status" value="1"/>
</dbReference>
<dbReference type="PRINTS" id="PR00411">
    <property type="entry name" value="PNDRDTASEI"/>
</dbReference>
<dbReference type="AlphaFoldDB" id="A0A9Q0LN04"/>
<evidence type="ECO:0000256" key="7">
    <source>
        <dbReference type="ARBA" id="ARBA00023004"/>
    </source>
</evidence>
<evidence type="ECO:0000256" key="5">
    <source>
        <dbReference type="ARBA" id="ARBA00022827"/>
    </source>
</evidence>
<dbReference type="InterPro" id="IPR051285">
    <property type="entry name" value="NADH_oxidoreductase_modular"/>
</dbReference>
<dbReference type="Gene3D" id="3.50.50.60">
    <property type="entry name" value="FAD/NAD(P)-binding domain"/>
    <property type="match status" value="2"/>
</dbReference>
<dbReference type="SMART" id="SM00849">
    <property type="entry name" value="Lactamase_B"/>
    <property type="match status" value="1"/>
</dbReference>
<evidence type="ECO:0000256" key="6">
    <source>
        <dbReference type="ARBA" id="ARBA00022982"/>
    </source>
</evidence>
<evidence type="ECO:0000256" key="2">
    <source>
        <dbReference type="ARBA" id="ARBA00001974"/>
    </source>
</evidence>
<dbReference type="SUPFAM" id="SSF57802">
    <property type="entry name" value="Rubredoxin-like"/>
    <property type="match status" value="1"/>
</dbReference>
<comment type="cofactor">
    <cofactor evidence="1">
        <name>Fe cation</name>
        <dbReference type="ChEBI" id="CHEBI:24875"/>
    </cofactor>
</comment>
<keyword evidence="4" id="KW-0285">Flavoprotein</keyword>
<dbReference type="OMA" id="TYLEDIM"/>
<keyword evidence="3" id="KW-0813">Transport</keyword>
<sequence length="894" mass="100355">MTTYKAEKIYENVHWVGALDPDVRIFDIVMLAPYGTTYNAFLIEGKEKVALIETVKNKKEFYDQMISRIDSVLSKDKKIDYFIHNHTEPDHSGGFYQLLKERYPEAKIIGTLPGLNNLKNMANSNDFETIEANNDLKIDLGGLTLNFIIAPFLHWPDSMFTYCSELKALFTCDFFGAHFNCPQVFNDLINDPKDIDNLWEATKYYFDTIFGPFKKYVNQGLDSIQNLEIQTICCSHGPVLRKDIEKYKNLYREWAKEKNVEKKIVIAYVSAYGYTEEMANAIKKGMEKSNEIPVEMYDLLKEDKSKVIEAIDTAEGIVFGTPTIISEALPPIWDLALHLNATTHSGRYSAVFGSYGWSGEGPLNIDQRLRQARLETPIEPLRIMFKPSEKDLEDCENWGNKFVRIMKGEKFEPRNDLNRKRRTRSSRNGILDNTPKRWKCLVCGEIVISANVPEICPVCGAGAEAFMLLDDIKETTKPEETSFEGTIVVIGAGGAGIEAVKSIRERNKKCKVILINGEEFKPYYRPSLTRALADTSLLDSEKFYIFTDKFADENNVQILHNKIVIDIEVENKNVVIKDQKEKIHFDKLIIATGGNNFCPFKQKPEDFSNVFGVRKLSDVTMIKQEVDKLKKTKEENKKLQACVIGGGLLGIEAAEALIELGLGVDLVEVMPRILPRQLDQEGSLLFQKILTEKGIRLLLGVSVNELIVDGDRATGVLFKDSKPEKVSCDLAIFAIGVRAEISLGMKIGLKTNRGIIVDTKMESSIKDIYACGDCAECGSPVIQNWTNAIDQGRIAGLSSVGVTDAEFKRVATPYALFVFNSSVFSVGLIPSDNSDPSLSVLSLNKNSSNVYLKLFFINDILIAGIVIGDTALGIQVQDAVEAKFTYQETIEQFF</sequence>
<evidence type="ECO:0000313" key="10">
    <source>
        <dbReference type="Proteomes" id="UP001149090"/>
    </source>
</evidence>
<comment type="cofactor">
    <cofactor evidence="2">
        <name>FAD</name>
        <dbReference type="ChEBI" id="CHEBI:57692"/>
    </cofactor>
</comment>
<dbReference type="SUPFAM" id="SSF51905">
    <property type="entry name" value="FAD/NAD(P)-binding domain"/>
    <property type="match status" value="1"/>
</dbReference>
<dbReference type="InterPro" id="IPR036866">
    <property type="entry name" value="RibonucZ/Hydroxyglut_hydro"/>
</dbReference>
<dbReference type="GO" id="GO:0010181">
    <property type="term" value="F:FMN binding"/>
    <property type="evidence" value="ECO:0007669"/>
    <property type="project" value="InterPro"/>
</dbReference>
<dbReference type="GO" id="GO:0016491">
    <property type="term" value="F:oxidoreductase activity"/>
    <property type="evidence" value="ECO:0007669"/>
    <property type="project" value="InterPro"/>
</dbReference>
<dbReference type="PROSITE" id="PS50902">
    <property type="entry name" value="FLAVODOXIN_LIKE"/>
    <property type="match status" value="1"/>
</dbReference>
<dbReference type="CDD" id="cd07709">
    <property type="entry name" value="flavodiiron_proteins_MBL-fold"/>
    <property type="match status" value="1"/>
</dbReference>
<dbReference type="InterPro" id="IPR036188">
    <property type="entry name" value="FAD/NAD-bd_sf"/>
</dbReference>
<dbReference type="Proteomes" id="UP001149090">
    <property type="component" value="Unassembled WGS sequence"/>
</dbReference>
<evidence type="ECO:0000313" key="9">
    <source>
        <dbReference type="EMBL" id="KAJ5075787.1"/>
    </source>
</evidence>
<keyword evidence="5" id="KW-0274">FAD</keyword>
<comment type="caution">
    <text evidence="9">The sequence shown here is derived from an EMBL/GenBank/DDBJ whole genome shotgun (WGS) entry which is preliminary data.</text>
</comment>
<dbReference type="PANTHER" id="PTHR32145:SF11">
    <property type="entry name" value="DIFLAVIN FLAVOPROTEIN A 2-RELATED"/>
    <property type="match status" value="1"/>
</dbReference>
<keyword evidence="10" id="KW-1185">Reference proteome</keyword>
<dbReference type="Pfam" id="PF07992">
    <property type="entry name" value="Pyr_redox_2"/>
    <property type="match status" value="1"/>
</dbReference>
<dbReference type="Gene3D" id="3.60.15.10">
    <property type="entry name" value="Ribonuclease Z/Hydroxyacylglutathione hydrolase-like"/>
    <property type="match status" value="1"/>
</dbReference>
<dbReference type="CDD" id="cd00729">
    <property type="entry name" value="rubredoxin_SM"/>
    <property type="match status" value="1"/>
</dbReference>
<dbReference type="EMBL" id="JAPDFW010000063">
    <property type="protein sequence ID" value="KAJ5075787.1"/>
    <property type="molecule type" value="Genomic_DNA"/>
</dbReference>
<dbReference type="Pfam" id="PF21349">
    <property type="entry name" value="RUBY_RBDX"/>
    <property type="match status" value="1"/>
</dbReference>
<evidence type="ECO:0000259" key="8">
    <source>
        <dbReference type="PROSITE" id="PS50902"/>
    </source>
</evidence>
<dbReference type="Gene3D" id="2.20.28.10">
    <property type="match status" value="1"/>
</dbReference>
<accession>A0A9Q0LN04</accession>
<dbReference type="SUPFAM" id="SSF52218">
    <property type="entry name" value="Flavoproteins"/>
    <property type="match status" value="1"/>
</dbReference>
<dbReference type="SUPFAM" id="SSF56281">
    <property type="entry name" value="Metallo-hydrolase/oxidoreductase"/>
    <property type="match status" value="1"/>
</dbReference>
<dbReference type="Gene3D" id="3.40.50.360">
    <property type="match status" value="1"/>
</dbReference>
<evidence type="ECO:0000256" key="3">
    <source>
        <dbReference type="ARBA" id="ARBA00022448"/>
    </source>
</evidence>
<dbReference type="PRINTS" id="PR00368">
    <property type="entry name" value="FADPNR"/>
</dbReference>
<keyword evidence="6" id="KW-0249">Electron transport</keyword>
<evidence type="ECO:0000256" key="1">
    <source>
        <dbReference type="ARBA" id="ARBA00001962"/>
    </source>
</evidence>
<evidence type="ECO:0000256" key="4">
    <source>
        <dbReference type="ARBA" id="ARBA00022630"/>
    </source>
</evidence>
<dbReference type="InterPro" id="IPR048574">
    <property type="entry name" value="RUBY_RBDX"/>
</dbReference>
<gene>
    <name evidence="9" type="ORF">M0811_06649</name>
</gene>
<dbReference type="OrthoDB" id="432169at2759"/>
<dbReference type="InterPro" id="IPR008254">
    <property type="entry name" value="Flavodoxin/NO_synth"/>
</dbReference>
<dbReference type="InterPro" id="IPR023753">
    <property type="entry name" value="FAD/NAD-binding_dom"/>
</dbReference>
<dbReference type="InterPro" id="IPR041575">
    <property type="entry name" value="Rubredoxin_C"/>
</dbReference>
<dbReference type="InterPro" id="IPR001279">
    <property type="entry name" value="Metallo-B-lactamas"/>
</dbReference>
<dbReference type="Pfam" id="PF00258">
    <property type="entry name" value="Flavodoxin_1"/>
    <property type="match status" value="1"/>
</dbReference>
<dbReference type="InterPro" id="IPR045761">
    <property type="entry name" value="ODP_dom"/>
</dbReference>
<name>A0A9Q0LN04_ANAIG</name>
<dbReference type="InterPro" id="IPR029039">
    <property type="entry name" value="Flavoprotein-like_sf"/>
</dbReference>